<dbReference type="EMBL" id="MHIY01000007">
    <property type="protein sequence ID" value="OGY60175.1"/>
    <property type="molecule type" value="Genomic_DNA"/>
</dbReference>
<protein>
    <submittedName>
        <fullName evidence="2">Uncharacterized protein</fullName>
    </submittedName>
</protein>
<proteinExistence type="predicted"/>
<gene>
    <name evidence="2" type="ORF">A3B23_00160</name>
</gene>
<dbReference type="STRING" id="1797690.A3B23_00160"/>
<feature type="region of interest" description="Disordered" evidence="1">
    <location>
        <begin position="1"/>
        <end position="40"/>
    </location>
</feature>
<organism evidence="2 3">
    <name type="scientific">Candidatus Colwellbacteria bacterium RIFCSPLOWO2_01_FULL_48_10</name>
    <dbReference type="NCBI Taxonomy" id="1797690"/>
    <lineage>
        <taxon>Bacteria</taxon>
        <taxon>Candidatus Colwelliibacteriota</taxon>
    </lineage>
</organism>
<feature type="compositionally biased region" description="Basic and acidic residues" evidence="1">
    <location>
        <begin position="26"/>
        <end position="39"/>
    </location>
</feature>
<comment type="caution">
    <text evidence="2">The sequence shown here is derived from an EMBL/GenBank/DDBJ whole genome shotgun (WGS) entry which is preliminary data.</text>
</comment>
<reference evidence="2 3" key="1">
    <citation type="journal article" date="2016" name="Nat. Commun.">
        <title>Thousands of microbial genomes shed light on interconnected biogeochemical processes in an aquifer system.</title>
        <authorList>
            <person name="Anantharaman K."/>
            <person name="Brown C.T."/>
            <person name="Hug L.A."/>
            <person name="Sharon I."/>
            <person name="Castelle C.J."/>
            <person name="Probst A.J."/>
            <person name="Thomas B.C."/>
            <person name="Singh A."/>
            <person name="Wilkins M.J."/>
            <person name="Karaoz U."/>
            <person name="Brodie E.L."/>
            <person name="Williams K.H."/>
            <person name="Hubbard S.S."/>
            <person name="Banfield J.F."/>
        </authorList>
    </citation>
    <scope>NUCLEOTIDE SEQUENCE [LARGE SCALE GENOMIC DNA]</scope>
</reference>
<evidence type="ECO:0000313" key="2">
    <source>
        <dbReference type="EMBL" id="OGY60175.1"/>
    </source>
</evidence>
<sequence length="261" mass="30211">MERFGEMPESADFRPEPEVRSSFVKESVENKEKDGKESPPEGWMTMWGLIKRFGFGDKTFSKIAGKYLDSHPEMTGVFLSSKGVWGRHYSPELIELVKKELESRGAPEGWLNMGQIHLKLRRNYDNLRITAMDLLDKNPEEGRFAVNKGGKTIEYFSPVLVAKIEQAFEEKDKYESPPEGWVHKTDLSKIIFASRLRPRKSKDLTDAVGSFRNEHPEWFQNFMGLGGSLIEYYHPDLVKKVRDIFIEREAKFTSKLQRSAR</sequence>
<dbReference type="Proteomes" id="UP000178744">
    <property type="component" value="Unassembled WGS sequence"/>
</dbReference>
<accession>A0A1G1Z6C8</accession>
<feature type="compositionally biased region" description="Basic and acidic residues" evidence="1">
    <location>
        <begin position="1"/>
        <end position="19"/>
    </location>
</feature>
<name>A0A1G1Z6C8_9BACT</name>
<evidence type="ECO:0000256" key="1">
    <source>
        <dbReference type="SAM" id="MobiDB-lite"/>
    </source>
</evidence>
<dbReference type="AlphaFoldDB" id="A0A1G1Z6C8"/>
<evidence type="ECO:0000313" key="3">
    <source>
        <dbReference type="Proteomes" id="UP000178744"/>
    </source>
</evidence>